<dbReference type="SUPFAM" id="SSF53448">
    <property type="entry name" value="Nucleotide-diphospho-sugar transferases"/>
    <property type="match status" value="1"/>
</dbReference>
<evidence type="ECO:0000313" key="3">
    <source>
        <dbReference type="Proteomes" id="UP000494216"/>
    </source>
</evidence>
<dbReference type="CDD" id="cd06433">
    <property type="entry name" value="GT_2_WfgS_like"/>
    <property type="match status" value="1"/>
</dbReference>
<evidence type="ECO:0000313" key="2">
    <source>
        <dbReference type="EMBL" id="CAA9892067.1"/>
    </source>
</evidence>
<dbReference type="InterPro" id="IPR001173">
    <property type="entry name" value="Glyco_trans_2-like"/>
</dbReference>
<keyword evidence="2" id="KW-0808">Transferase</keyword>
<dbReference type="Proteomes" id="UP000494216">
    <property type="component" value="Unassembled WGS sequence"/>
</dbReference>
<dbReference type="InterPro" id="IPR029044">
    <property type="entry name" value="Nucleotide-diphossugar_trans"/>
</dbReference>
<sequence>MKDKTFELDSRYSTTRIVSKQEPLIEKSLTNKIHSSLYSTTQSAEKTEGGLRKYGYFKHTLPNQPLISVITVVYNGEQYLEQTIQSVINQTYSNIEYIIIDGRSCDLTVKIIEQYEDRVDYWISEPDKGIADAMNKGLSFATGEYIAFINADDYLENIDTFRKVIAQFDNNDIFICSILFGAGLKRLYPRGFNFLINFKNGVYHQGALCKKSVFNKIGGFDTKFKTNMDYDFFLRAYRYGITGKNIPLVLSVMRDTGISSKRDWSSLFYRFNEEKNVHKKNCNSWLMNLTTKVFWLFYINYRRLIYIIN</sequence>
<comment type="caution">
    <text evidence="2">The sequence shown here is derived from an EMBL/GenBank/DDBJ whole genome shotgun (WGS) entry which is preliminary data.</text>
</comment>
<protein>
    <submittedName>
        <fullName evidence="2">Glycosyl transferase (Modular protein)</fullName>
    </submittedName>
</protein>
<dbReference type="AlphaFoldDB" id="A0A8S0YAK0"/>
<feature type="domain" description="Glycosyltransferase 2-like" evidence="1">
    <location>
        <begin position="68"/>
        <end position="238"/>
    </location>
</feature>
<dbReference type="Pfam" id="PF00535">
    <property type="entry name" value="Glycos_transf_2"/>
    <property type="match status" value="1"/>
</dbReference>
<dbReference type="GO" id="GO:0016758">
    <property type="term" value="F:hexosyltransferase activity"/>
    <property type="evidence" value="ECO:0007669"/>
    <property type="project" value="UniProtKB-ARBA"/>
</dbReference>
<name>A0A8S0YAK0_9GAMM</name>
<keyword evidence="3" id="KW-1185">Reference proteome</keyword>
<dbReference type="Gene3D" id="3.90.550.10">
    <property type="entry name" value="Spore Coat Polysaccharide Biosynthesis Protein SpsA, Chain A"/>
    <property type="match status" value="1"/>
</dbReference>
<evidence type="ECO:0000259" key="1">
    <source>
        <dbReference type="Pfam" id="PF00535"/>
    </source>
</evidence>
<dbReference type="PANTHER" id="PTHR22916">
    <property type="entry name" value="GLYCOSYLTRANSFERASE"/>
    <property type="match status" value="1"/>
</dbReference>
<gene>
    <name evidence="2" type="ORF">METHB2_580009</name>
</gene>
<accession>A0A8S0YAK0</accession>
<dbReference type="RefSeq" id="WP_174626869.1">
    <property type="nucleotide sequence ID" value="NZ_CADCXN010000089.1"/>
</dbReference>
<reference evidence="2 3" key="1">
    <citation type="submission" date="2020-02" db="EMBL/GenBank/DDBJ databases">
        <authorList>
            <person name="Hogendoorn C."/>
        </authorList>
    </citation>
    <scope>NUCLEOTIDE SEQUENCE [LARGE SCALE GENOMIC DNA]</scope>
    <source>
        <strain evidence="2">METHB21</strain>
    </source>
</reference>
<proteinExistence type="predicted"/>
<dbReference type="EMBL" id="CADCXN010000089">
    <property type="protein sequence ID" value="CAA9892067.1"/>
    <property type="molecule type" value="Genomic_DNA"/>
</dbReference>
<organism evidence="2 3">
    <name type="scientific">Candidatus Methylobacter favarea</name>
    <dbReference type="NCBI Taxonomy" id="2707345"/>
    <lineage>
        <taxon>Bacteria</taxon>
        <taxon>Pseudomonadati</taxon>
        <taxon>Pseudomonadota</taxon>
        <taxon>Gammaproteobacteria</taxon>
        <taxon>Methylococcales</taxon>
        <taxon>Methylococcaceae</taxon>
        <taxon>Methylobacter</taxon>
    </lineage>
</organism>
<dbReference type="PANTHER" id="PTHR22916:SF65">
    <property type="entry name" value="SLR1065 PROTEIN"/>
    <property type="match status" value="1"/>
</dbReference>